<sequence>MYKAILFDLDQTLLDYNASEFESMQNTIMHHRLFELAGFEEERFRSMYAPINWTYWSERTERKLHISQVLNYSFRDTLVQMGHDDTLSIDLAETYWEFFCSNCHLMDGTQGLLSALHGRYPLGVISNGVGEAQRRRLLAGGLSHYFDHLFISDEVDCRKPERQIFDLAIQALGVDRQQVLFVGDSLTDDYAGARNAEIDFCYFNPGRGSVDPTIQPTFIIHSLSELNALLAMKKNE</sequence>
<dbReference type="SFLD" id="SFLDS00003">
    <property type="entry name" value="Haloacid_Dehalogenase"/>
    <property type="match status" value="1"/>
</dbReference>
<dbReference type="PANTHER" id="PTHR47478">
    <property type="match status" value="1"/>
</dbReference>
<organism evidence="1 2">
    <name type="scientific">Paenibacillus lignilyticus</name>
    <dbReference type="NCBI Taxonomy" id="1172615"/>
    <lineage>
        <taxon>Bacteria</taxon>
        <taxon>Bacillati</taxon>
        <taxon>Bacillota</taxon>
        <taxon>Bacilli</taxon>
        <taxon>Bacillales</taxon>
        <taxon>Paenibacillaceae</taxon>
        <taxon>Paenibacillus</taxon>
    </lineage>
</organism>
<gene>
    <name evidence="1" type="ORF">I8J30_01175</name>
</gene>
<accession>A0ABS5C5M8</accession>
<name>A0ABS5C5M8_9BACL</name>
<dbReference type="EMBL" id="JAGKSP010000001">
    <property type="protein sequence ID" value="MBP3961306.1"/>
    <property type="molecule type" value="Genomic_DNA"/>
</dbReference>
<dbReference type="InterPro" id="IPR006439">
    <property type="entry name" value="HAD-SF_hydro_IA"/>
</dbReference>
<comment type="caution">
    <text evidence="1">The sequence shown here is derived from an EMBL/GenBank/DDBJ whole genome shotgun (WGS) entry which is preliminary data.</text>
</comment>
<evidence type="ECO:0000313" key="1">
    <source>
        <dbReference type="EMBL" id="MBP3961306.1"/>
    </source>
</evidence>
<protein>
    <submittedName>
        <fullName evidence="1">YjjG family noncanonical pyrimidine nucleotidase</fullName>
    </submittedName>
</protein>
<dbReference type="Pfam" id="PF00702">
    <property type="entry name" value="Hydrolase"/>
    <property type="match status" value="1"/>
</dbReference>
<dbReference type="SUPFAM" id="SSF56784">
    <property type="entry name" value="HAD-like"/>
    <property type="match status" value="1"/>
</dbReference>
<dbReference type="InterPro" id="IPR023214">
    <property type="entry name" value="HAD_sf"/>
</dbReference>
<reference evidence="1 2" key="1">
    <citation type="submission" date="2021-04" db="EMBL/GenBank/DDBJ databases">
        <title>Paenibacillus sp. DLE-14 whole genome sequence.</title>
        <authorList>
            <person name="Ham Y.J."/>
        </authorList>
    </citation>
    <scope>NUCLEOTIDE SEQUENCE [LARGE SCALE GENOMIC DNA]</scope>
    <source>
        <strain evidence="1 2">DLE-14</strain>
    </source>
</reference>
<dbReference type="PANTHER" id="PTHR47478:SF1">
    <property type="entry name" value="PYRIMIDINE 5'-NUCLEOTIDASE YJJG"/>
    <property type="match status" value="1"/>
</dbReference>
<evidence type="ECO:0000313" key="2">
    <source>
        <dbReference type="Proteomes" id="UP000673394"/>
    </source>
</evidence>
<dbReference type="InterPro" id="IPR011951">
    <property type="entry name" value="HAD-SF_hydro_IA_YjjG/PynA"/>
</dbReference>
<dbReference type="InterPro" id="IPR036412">
    <property type="entry name" value="HAD-like_sf"/>
</dbReference>
<dbReference type="Gene3D" id="3.40.50.1000">
    <property type="entry name" value="HAD superfamily/HAD-like"/>
    <property type="match status" value="1"/>
</dbReference>
<proteinExistence type="predicted"/>
<dbReference type="SFLD" id="SFLDG01129">
    <property type="entry name" value="C1.5:_HAD__Beta-PGM__Phosphata"/>
    <property type="match status" value="1"/>
</dbReference>
<keyword evidence="2" id="KW-1185">Reference proteome</keyword>
<dbReference type="NCBIfam" id="TIGR02254">
    <property type="entry name" value="YjjG_YfnB"/>
    <property type="match status" value="1"/>
</dbReference>
<dbReference type="Proteomes" id="UP000673394">
    <property type="component" value="Unassembled WGS sequence"/>
</dbReference>
<dbReference type="InterPro" id="IPR052550">
    <property type="entry name" value="Pyrimidine_5'-ntase_YjjG"/>
</dbReference>
<dbReference type="Gene3D" id="1.10.150.240">
    <property type="entry name" value="Putative phosphatase, domain 2"/>
    <property type="match status" value="1"/>
</dbReference>
<dbReference type="InterPro" id="IPR023198">
    <property type="entry name" value="PGP-like_dom2"/>
</dbReference>
<dbReference type="RefSeq" id="WP_210654678.1">
    <property type="nucleotide sequence ID" value="NZ_JAGKSP010000001.1"/>
</dbReference>
<dbReference type="NCBIfam" id="TIGR01549">
    <property type="entry name" value="HAD-SF-IA-v1"/>
    <property type="match status" value="1"/>
</dbReference>